<dbReference type="PANTHER" id="PTHR18964:SF149">
    <property type="entry name" value="BIFUNCTIONAL UDP-N-ACETYLGLUCOSAMINE 2-EPIMERASE_N-ACETYLMANNOSAMINE KINASE"/>
    <property type="match status" value="1"/>
</dbReference>
<protein>
    <submittedName>
        <fullName evidence="3">Putative NBD/HSP70 family sugar kinase</fullName>
    </submittedName>
</protein>
<dbReference type="InterPro" id="IPR036390">
    <property type="entry name" value="WH_DNA-bd_sf"/>
</dbReference>
<dbReference type="Pfam" id="PF00480">
    <property type="entry name" value="ROK"/>
    <property type="match status" value="1"/>
</dbReference>
<dbReference type="RefSeq" id="WP_111538441.1">
    <property type="nucleotide sequence ID" value="NZ_QKZL01000020.1"/>
</dbReference>
<dbReference type="GO" id="GO:0016301">
    <property type="term" value="F:kinase activity"/>
    <property type="evidence" value="ECO:0007669"/>
    <property type="project" value="UniProtKB-KW"/>
</dbReference>
<dbReference type="EMBL" id="QKZL01000020">
    <property type="protein sequence ID" value="PZX13001.1"/>
    <property type="molecule type" value="Genomic_DNA"/>
</dbReference>
<comment type="similarity">
    <text evidence="1">Belongs to the ROK (NagC/XylR) family.</text>
</comment>
<dbReference type="GO" id="GO:0003677">
    <property type="term" value="F:DNA binding"/>
    <property type="evidence" value="ECO:0007669"/>
    <property type="project" value="InterPro"/>
</dbReference>
<keyword evidence="3" id="KW-0808">Transferase</keyword>
<evidence type="ECO:0000313" key="4">
    <source>
        <dbReference type="Proteomes" id="UP000248916"/>
    </source>
</evidence>
<reference evidence="3 4" key="1">
    <citation type="submission" date="2018-06" db="EMBL/GenBank/DDBJ databases">
        <title>Genomic Encyclopedia of Archaeal and Bacterial Type Strains, Phase II (KMG-II): from individual species to whole genera.</title>
        <authorList>
            <person name="Goeker M."/>
        </authorList>
    </citation>
    <scope>NUCLEOTIDE SEQUENCE [LARGE SCALE GENOMIC DNA]</scope>
    <source>
        <strain evidence="3 4">DSM 22009</strain>
    </source>
</reference>
<dbReference type="SMART" id="SM00419">
    <property type="entry name" value="HTH_CRP"/>
    <property type="match status" value="1"/>
</dbReference>
<accession>A0A2W7MZ92</accession>
<dbReference type="InterPro" id="IPR043129">
    <property type="entry name" value="ATPase_NBD"/>
</dbReference>
<sequence length="404" mass="42275">MTDFSSVAMMRQNTLRRVLREILLRGPISRAELARITGVSKPTMSEVFRELEEDGWVQVSGRRQGKVGRSAMVYSVAPQRALVFGADVGGTKIRAALVDMTGEIVAETVVATEPSGGDFVVAQIADLADDLAREADVGRSRILAGTIGLPGAFDAATGRLMMVPNIEGLEGSAIRDRLEARLGFSVSIGNDVNMAAKGEQWRGAGAGLSSFAFIALGTGIGMGVINENRILSGARGAAGEIATLPVGADPYDSRTFRSGALETAVGSAAIKDRYEALGGERDLDVRRIIDRLSEDDHRAARVLDEVARCVGAAILAVCAVVDPARVILGGSIGSRQEVLSRVRMAVAGCMPAPPSITISQLGSRAGLLGTLAEGSENLWNELFEADGDSGLVRQRAGGEAGEVA</sequence>
<name>A0A2W7MZ92_9RHOB</name>
<dbReference type="InterPro" id="IPR036388">
    <property type="entry name" value="WH-like_DNA-bd_sf"/>
</dbReference>
<evidence type="ECO:0000313" key="3">
    <source>
        <dbReference type="EMBL" id="PZX13001.1"/>
    </source>
</evidence>
<keyword evidence="3" id="KW-0418">Kinase</keyword>
<dbReference type="SUPFAM" id="SSF46785">
    <property type="entry name" value="Winged helix' DNA-binding domain"/>
    <property type="match status" value="1"/>
</dbReference>
<organism evidence="3 4">
    <name type="scientific">Palleronia aestuarii</name>
    <dbReference type="NCBI Taxonomy" id="568105"/>
    <lineage>
        <taxon>Bacteria</taxon>
        <taxon>Pseudomonadati</taxon>
        <taxon>Pseudomonadota</taxon>
        <taxon>Alphaproteobacteria</taxon>
        <taxon>Rhodobacterales</taxon>
        <taxon>Roseobacteraceae</taxon>
        <taxon>Palleronia</taxon>
    </lineage>
</organism>
<dbReference type="InterPro" id="IPR012318">
    <property type="entry name" value="HTH_CRP"/>
</dbReference>
<dbReference type="GO" id="GO:0006355">
    <property type="term" value="P:regulation of DNA-templated transcription"/>
    <property type="evidence" value="ECO:0007669"/>
    <property type="project" value="InterPro"/>
</dbReference>
<feature type="domain" description="HTH crp-type" evidence="2">
    <location>
        <begin position="20"/>
        <end position="69"/>
    </location>
</feature>
<evidence type="ECO:0000259" key="2">
    <source>
        <dbReference type="SMART" id="SM00419"/>
    </source>
</evidence>
<dbReference type="SUPFAM" id="SSF53067">
    <property type="entry name" value="Actin-like ATPase domain"/>
    <property type="match status" value="1"/>
</dbReference>
<gene>
    <name evidence="3" type="ORF">LX81_03378</name>
</gene>
<dbReference type="AlphaFoldDB" id="A0A2W7MZ92"/>
<comment type="caution">
    <text evidence="3">The sequence shown here is derived from an EMBL/GenBank/DDBJ whole genome shotgun (WGS) entry which is preliminary data.</text>
</comment>
<dbReference type="InterPro" id="IPR000600">
    <property type="entry name" value="ROK"/>
</dbReference>
<proteinExistence type="inferred from homology"/>
<dbReference type="Proteomes" id="UP000248916">
    <property type="component" value="Unassembled WGS sequence"/>
</dbReference>
<dbReference type="Gene3D" id="3.30.420.40">
    <property type="match status" value="2"/>
</dbReference>
<dbReference type="PANTHER" id="PTHR18964">
    <property type="entry name" value="ROK (REPRESSOR, ORF, KINASE) FAMILY"/>
    <property type="match status" value="1"/>
</dbReference>
<evidence type="ECO:0000256" key="1">
    <source>
        <dbReference type="ARBA" id="ARBA00006479"/>
    </source>
</evidence>
<dbReference type="Pfam" id="PF13412">
    <property type="entry name" value="HTH_24"/>
    <property type="match status" value="1"/>
</dbReference>
<dbReference type="OrthoDB" id="37575at2"/>
<keyword evidence="4" id="KW-1185">Reference proteome</keyword>
<dbReference type="Gene3D" id="1.10.10.10">
    <property type="entry name" value="Winged helix-like DNA-binding domain superfamily/Winged helix DNA-binding domain"/>
    <property type="match status" value="1"/>
</dbReference>